<protein>
    <recommendedName>
        <fullName evidence="3">HMG box domain-containing protein</fullName>
    </recommendedName>
</protein>
<proteinExistence type="predicted"/>
<gene>
    <name evidence="1" type="ORF">PPENT_87.1.T1310138</name>
</gene>
<dbReference type="EMBL" id="CAJJDO010000131">
    <property type="protein sequence ID" value="CAD8202635.1"/>
    <property type="molecule type" value="Genomic_DNA"/>
</dbReference>
<dbReference type="Proteomes" id="UP000689195">
    <property type="component" value="Unassembled WGS sequence"/>
</dbReference>
<name>A0A8S1XN64_9CILI</name>
<dbReference type="OrthoDB" id="10292174at2759"/>
<organism evidence="1 2">
    <name type="scientific">Paramecium pentaurelia</name>
    <dbReference type="NCBI Taxonomy" id="43138"/>
    <lineage>
        <taxon>Eukaryota</taxon>
        <taxon>Sar</taxon>
        <taxon>Alveolata</taxon>
        <taxon>Ciliophora</taxon>
        <taxon>Intramacronucleata</taxon>
        <taxon>Oligohymenophorea</taxon>
        <taxon>Peniculida</taxon>
        <taxon>Parameciidae</taxon>
        <taxon>Paramecium</taxon>
    </lineage>
</organism>
<sequence>MQLRSSKFNQPPKRQYISPYQIFYQEQLKIMLSQGIDINQVGCQIQKAWSDMSSKLHQYYEDQFEQCEDKFQEQLIYFYGGNHQHINQLNELKNIPSKPIRPLTPQFEYIMKNRYKFSQKNINWKQSFSLLMIEYYKQSQNVREQLEFDFEIKMKDYQDEIEKWNDKYAEKYKTLKNNTIEIYKKQKTENDFEEQEFKISRPIRKLIINKKEQYTQTYSGIKNVKKNHMNVEDFGLSVVYTNIMQMAMNYQQFGQKQTKKARKF</sequence>
<reference evidence="1" key="1">
    <citation type="submission" date="2021-01" db="EMBL/GenBank/DDBJ databases">
        <authorList>
            <consortium name="Genoscope - CEA"/>
            <person name="William W."/>
        </authorList>
    </citation>
    <scope>NUCLEOTIDE SEQUENCE</scope>
</reference>
<evidence type="ECO:0008006" key="3">
    <source>
        <dbReference type="Google" id="ProtNLM"/>
    </source>
</evidence>
<accession>A0A8S1XN64</accession>
<comment type="caution">
    <text evidence="1">The sequence shown here is derived from an EMBL/GenBank/DDBJ whole genome shotgun (WGS) entry which is preliminary data.</text>
</comment>
<dbReference type="AlphaFoldDB" id="A0A8S1XN64"/>
<evidence type="ECO:0000313" key="2">
    <source>
        <dbReference type="Proteomes" id="UP000689195"/>
    </source>
</evidence>
<evidence type="ECO:0000313" key="1">
    <source>
        <dbReference type="EMBL" id="CAD8202635.1"/>
    </source>
</evidence>
<keyword evidence="2" id="KW-1185">Reference proteome</keyword>